<comment type="caution">
    <text evidence="2">The sequence shown here is derived from an EMBL/GenBank/DDBJ whole genome shotgun (WGS) entry which is preliminary data.</text>
</comment>
<accession>A0A699UHC3</accession>
<protein>
    <recommendedName>
        <fullName evidence="3">Reverse transcriptase domain-containing protein</fullName>
    </recommendedName>
</protein>
<evidence type="ECO:0000256" key="1">
    <source>
        <dbReference type="SAM" id="MobiDB-lite"/>
    </source>
</evidence>
<feature type="non-terminal residue" evidence="2">
    <location>
        <position position="1"/>
    </location>
</feature>
<sequence>WLWNDDSDGEEDAVDVLRIDNFIQNSEHEYFESDDSNFDNPSVPLPPPEPPDGEFDFEIDLGDEISGLSQAHDSVIKNK</sequence>
<feature type="region of interest" description="Disordered" evidence="1">
    <location>
        <begin position="31"/>
        <end position="58"/>
    </location>
</feature>
<proteinExistence type="predicted"/>
<dbReference type="EMBL" id="BKCJ011323809">
    <property type="protein sequence ID" value="GFD20648.1"/>
    <property type="molecule type" value="Genomic_DNA"/>
</dbReference>
<dbReference type="AlphaFoldDB" id="A0A699UHC3"/>
<name>A0A699UHC3_TANCI</name>
<evidence type="ECO:0008006" key="3">
    <source>
        <dbReference type="Google" id="ProtNLM"/>
    </source>
</evidence>
<reference evidence="2" key="1">
    <citation type="journal article" date="2019" name="Sci. Rep.">
        <title>Draft genome of Tanacetum cinerariifolium, the natural source of mosquito coil.</title>
        <authorList>
            <person name="Yamashiro T."/>
            <person name="Shiraishi A."/>
            <person name="Satake H."/>
            <person name="Nakayama K."/>
        </authorList>
    </citation>
    <scope>NUCLEOTIDE SEQUENCE</scope>
</reference>
<evidence type="ECO:0000313" key="2">
    <source>
        <dbReference type="EMBL" id="GFD20648.1"/>
    </source>
</evidence>
<gene>
    <name evidence="2" type="ORF">Tci_892617</name>
</gene>
<organism evidence="2">
    <name type="scientific">Tanacetum cinerariifolium</name>
    <name type="common">Dalmatian daisy</name>
    <name type="synonym">Chrysanthemum cinerariifolium</name>
    <dbReference type="NCBI Taxonomy" id="118510"/>
    <lineage>
        <taxon>Eukaryota</taxon>
        <taxon>Viridiplantae</taxon>
        <taxon>Streptophyta</taxon>
        <taxon>Embryophyta</taxon>
        <taxon>Tracheophyta</taxon>
        <taxon>Spermatophyta</taxon>
        <taxon>Magnoliopsida</taxon>
        <taxon>eudicotyledons</taxon>
        <taxon>Gunneridae</taxon>
        <taxon>Pentapetalae</taxon>
        <taxon>asterids</taxon>
        <taxon>campanulids</taxon>
        <taxon>Asterales</taxon>
        <taxon>Asteraceae</taxon>
        <taxon>Asteroideae</taxon>
        <taxon>Anthemideae</taxon>
        <taxon>Anthemidinae</taxon>
        <taxon>Tanacetum</taxon>
    </lineage>
</organism>